<feature type="chain" id="PRO_5022084490" description="DUF3887 domain-containing protein" evidence="1">
    <location>
        <begin position="23"/>
        <end position="114"/>
    </location>
</feature>
<proteinExistence type="predicted"/>
<accession>A0A545TZF9</accession>
<evidence type="ECO:0008006" key="4">
    <source>
        <dbReference type="Google" id="ProtNLM"/>
    </source>
</evidence>
<dbReference type="Proteomes" id="UP000319732">
    <property type="component" value="Unassembled WGS sequence"/>
</dbReference>
<keyword evidence="1" id="KW-0732">Signal</keyword>
<organism evidence="2 3">
    <name type="scientific">Exilibacterium tricleocarpae</name>
    <dbReference type="NCBI Taxonomy" id="2591008"/>
    <lineage>
        <taxon>Bacteria</taxon>
        <taxon>Pseudomonadati</taxon>
        <taxon>Pseudomonadota</taxon>
        <taxon>Gammaproteobacteria</taxon>
        <taxon>Cellvibrionales</taxon>
        <taxon>Cellvibrionaceae</taxon>
        <taxon>Exilibacterium</taxon>
    </lineage>
</organism>
<comment type="caution">
    <text evidence="2">The sequence shown here is derived from an EMBL/GenBank/DDBJ whole genome shotgun (WGS) entry which is preliminary data.</text>
</comment>
<keyword evidence="3" id="KW-1185">Reference proteome</keyword>
<protein>
    <recommendedName>
        <fullName evidence="4">DUF3887 domain-containing protein</fullName>
    </recommendedName>
</protein>
<dbReference type="RefSeq" id="WP_142903603.1">
    <property type="nucleotide sequence ID" value="NZ_ML660090.1"/>
</dbReference>
<dbReference type="EMBL" id="VHSG01000007">
    <property type="protein sequence ID" value="TQV82587.1"/>
    <property type="molecule type" value="Genomic_DNA"/>
</dbReference>
<feature type="signal peptide" evidence="1">
    <location>
        <begin position="1"/>
        <end position="22"/>
    </location>
</feature>
<dbReference type="OrthoDB" id="9856385at2"/>
<sequence>MMIVFKRLVFFLTLFSVLSCQAADEQITMKNLDQFKASFSERLAVGSSKEMVNAHLKELNLEYSYVESEKKFYAIVRKVGRYRIIYETSLLIRIQLDSNEKVEHIEYELEHTGL</sequence>
<name>A0A545TZF9_9GAMM</name>
<reference evidence="2 3" key="1">
    <citation type="submission" date="2019-06" db="EMBL/GenBank/DDBJ databases">
        <title>Whole genome sequence for Cellvibrionaceae sp. R142.</title>
        <authorList>
            <person name="Wang G."/>
        </authorList>
    </citation>
    <scope>NUCLEOTIDE SEQUENCE [LARGE SCALE GENOMIC DNA]</scope>
    <source>
        <strain evidence="2 3">R142</strain>
    </source>
</reference>
<dbReference type="AlphaFoldDB" id="A0A545TZF9"/>
<gene>
    <name evidence="2" type="ORF">FKG94_07595</name>
</gene>
<evidence type="ECO:0000313" key="2">
    <source>
        <dbReference type="EMBL" id="TQV82587.1"/>
    </source>
</evidence>
<dbReference type="PROSITE" id="PS51257">
    <property type="entry name" value="PROKAR_LIPOPROTEIN"/>
    <property type="match status" value="1"/>
</dbReference>
<evidence type="ECO:0000256" key="1">
    <source>
        <dbReference type="SAM" id="SignalP"/>
    </source>
</evidence>
<evidence type="ECO:0000313" key="3">
    <source>
        <dbReference type="Proteomes" id="UP000319732"/>
    </source>
</evidence>